<keyword evidence="2" id="KW-1185">Reference proteome</keyword>
<name>A0A017HLU6_9RHOB</name>
<gene>
    <name evidence="1" type="ORF">Rumeso_03321</name>
</gene>
<dbReference type="InterPro" id="IPR011049">
    <property type="entry name" value="Serralysin-like_metalloprot_C"/>
</dbReference>
<organism evidence="1 2">
    <name type="scientific">Rubellimicrobium mesophilum DSM 19309</name>
    <dbReference type="NCBI Taxonomy" id="442562"/>
    <lineage>
        <taxon>Bacteria</taxon>
        <taxon>Pseudomonadati</taxon>
        <taxon>Pseudomonadota</taxon>
        <taxon>Alphaproteobacteria</taxon>
        <taxon>Rhodobacterales</taxon>
        <taxon>Roseobacteraceae</taxon>
        <taxon>Rubellimicrobium</taxon>
    </lineage>
</organism>
<evidence type="ECO:0000313" key="2">
    <source>
        <dbReference type="Proteomes" id="UP000019666"/>
    </source>
</evidence>
<dbReference type="Proteomes" id="UP000019666">
    <property type="component" value="Unassembled WGS sequence"/>
</dbReference>
<dbReference type="STRING" id="442562.Rumeso_03321"/>
<sequence>MGGNVDRITDFGVADDVILLDSRIFEGLVGEGVLSFGAFHKSSTGTAQDASDRIIYDTDGGTLSYDADGAGQTDAIRFARLDPGLRLTAEDFYIV</sequence>
<dbReference type="SUPFAM" id="SSF51120">
    <property type="entry name" value="beta-Roll"/>
    <property type="match status" value="1"/>
</dbReference>
<reference evidence="1 2" key="1">
    <citation type="submission" date="2013-02" db="EMBL/GenBank/DDBJ databases">
        <authorList>
            <person name="Fiebig A."/>
            <person name="Goeker M."/>
            <person name="Klenk H.-P.P."/>
        </authorList>
    </citation>
    <scope>NUCLEOTIDE SEQUENCE [LARGE SCALE GENOMIC DNA]</scope>
    <source>
        <strain evidence="1 2">DSM 19309</strain>
    </source>
</reference>
<protein>
    <submittedName>
        <fullName evidence="1">Hemolysin-type calcium-binding protein</fullName>
    </submittedName>
</protein>
<dbReference type="HOGENOM" id="CLU_2371043_0_0_5"/>
<accession>A0A017HLU6</accession>
<comment type="caution">
    <text evidence="1">The sequence shown here is derived from an EMBL/GenBank/DDBJ whole genome shotgun (WGS) entry which is preliminary data.</text>
</comment>
<dbReference type="EMBL" id="AOSK01000092">
    <property type="protein sequence ID" value="EYD75113.1"/>
    <property type="molecule type" value="Genomic_DNA"/>
</dbReference>
<evidence type="ECO:0000313" key="1">
    <source>
        <dbReference type="EMBL" id="EYD75113.1"/>
    </source>
</evidence>
<proteinExistence type="predicted"/>
<dbReference type="AlphaFoldDB" id="A0A017HLU6"/>
<dbReference type="RefSeq" id="WP_245639384.1">
    <property type="nucleotide sequence ID" value="NZ_KK088628.1"/>
</dbReference>
<dbReference type="Gene3D" id="2.150.10.10">
    <property type="entry name" value="Serralysin-like metalloprotease, C-terminal"/>
    <property type="match status" value="1"/>
</dbReference>